<evidence type="ECO:0000313" key="2">
    <source>
        <dbReference type="Proteomes" id="UP000829398"/>
    </source>
</evidence>
<evidence type="ECO:0000313" key="1">
    <source>
        <dbReference type="EMBL" id="KAH9713447.1"/>
    </source>
</evidence>
<proteinExistence type="predicted"/>
<gene>
    <name evidence="1" type="ORF">KPL71_020347</name>
</gene>
<dbReference type="EMBL" id="CM039176">
    <property type="protein sequence ID" value="KAH9713447.1"/>
    <property type="molecule type" value="Genomic_DNA"/>
</dbReference>
<protein>
    <submittedName>
        <fullName evidence="1">Telomere repeat-binding factor 4</fullName>
    </submittedName>
</protein>
<name>A0ACB8J842_CITSI</name>
<organism evidence="1 2">
    <name type="scientific">Citrus sinensis</name>
    <name type="common">Sweet orange</name>
    <name type="synonym">Citrus aurantium var. sinensis</name>
    <dbReference type="NCBI Taxonomy" id="2711"/>
    <lineage>
        <taxon>Eukaryota</taxon>
        <taxon>Viridiplantae</taxon>
        <taxon>Streptophyta</taxon>
        <taxon>Embryophyta</taxon>
        <taxon>Tracheophyta</taxon>
        <taxon>Spermatophyta</taxon>
        <taxon>Magnoliopsida</taxon>
        <taxon>eudicotyledons</taxon>
        <taxon>Gunneridae</taxon>
        <taxon>Pentapetalae</taxon>
        <taxon>rosids</taxon>
        <taxon>malvids</taxon>
        <taxon>Sapindales</taxon>
        <taxon>Rutaceae</taxon>
        <taxon>Aurantioideae</taxon>
        <taxon>Citrus</taxon>
    </lineage>
</organism>
<dbReference type="Proteomes" id="UP000829398">
    <property type="component" value="Chromosome 7"/>
</dbReference>
<comment type="caution">
    <text evidence="1">The sequence shown here is derived from an EMBL/GenBank/DDBJ whole genome shotgun (WGS) entry which is preliminary data.</text>
</comment>
<sequence>MGNQKQKWTAEEEEALLAGVAKHGPGKWKNILRDPQFAPSLTQRSNIDLKFSLLSGLYMGPVWLTSTTYCIAMKFCADDIPGIMMQNTEASASDYVEAGCHLDKWRNLSVSNAQQGSKDKIRGPKLKTTVVSPLSNTPNSAPAASLTRNVSSGAVMNDTSTSALDGKNGPKYNAMIFEAISTLKDANGSDISAIANFIEERQEAPPNFRRLLSSRLRRLVSQGKLEKVRNCYKIRKETSIGVKTPTPKQKDARLRPPRNSALMASREIVEEASITAAYRIAEAENKSFLAAEAFKEAERVSKMAEDTDALLQLVHVVKLFFWLEQSDVSGREPVYREDIVCKFVDPVENSSPSFMASPHDSSCIG</sequence>
<reference evidence="2" key="1">
    <citation type="journal article" date="2023" name="Hortic. Res.">
        <title>A chromosome-level phased genome enabling allele-level studies in sweet orange: a case study on citrus Huanglongbing tolerance.</title>
        <authorList>
            <person name="Wu B."/>
            <person name="Yu Q."/>
            <person name="Deng Z."/>
            <person name="Duan Y."/>
            <person name="Luo F."/>
            <person name="Gmitter F. Jr."/>
        </authorList>
    </citation>
    <scope>NUCLEOTIDE SEQUENCE [LARGE SCALE GENOMIC DNA]</scope>
    <source>
        <strain evidence="2">cv. Valencia</strain>
    </source>
</reference>
<accession>A0ACB8J842</accession>
<keyword evidence="2" id="KW-1185">Reference proteome</keyword>